<dbReference type="AlphaFoldDB" id="A0A2P5HVJ4"/>
<organism evidence="1 2">
    <name type="scientific">Diaporthe helianthi</name>
    <dbReference type="NCBI Taxonomy" id="158607"/>
    <lineage>
        <taxon>Eukaryota</taxon>
        <taxon>Fungi</taxon>
        <taxon>Dikarya</taxon>
        <taxon>Ascomycota</taxon>
        <taxon>Pezizomycotina</taxon>
        <taxon>Sordariomycetes</taxon>
        <taxon>Sordariomycetidae</taxon>
        <taxon>Diaporthales</taxon>
        <taxon>Diaporthaceae</taxon>
        <taxon>Diaporthe</taxon>
    </lineage>
</organism>
<dbReference type="STRING" id="158607.A0A2P5HVJ4"/>
<dbReference type="OrthoDB" id="447251at2759"/>
<reference evidence="1" key="1">
    <citation type="submission" date="2017-09" db="EMBL/GenBank/DDBJ databases">
        <title>Polyketide synthases of a Diaporthe helianthi virulent isolate.</title>
        <authorList>
            <person name="Baroncelli R."/>
        </authorList>
    </citation>
    <scope>NUCLEOTIDE SEQUENCE [LARGE SCALE GENOMIC DNA]</scope>
    <source>
        <strain evidence="1">7/96</strain>
    </source>
</reference>
<proteinExistence type="predicted"/>
<dbReference type="EMBL" id="MAVT02000657">
    <property type="protein sequence ID" value="POS74273.1"/>
    <property type="molecule type" value="Genomic_DNA"/>
</dbReference>
<evidence type="ECO:0000313" key="2">
    <source>
        <dbReference type="Proteomes" id="UP000094444"/>
    </source>
</evidence>
<dbReference type="InParanoid" id="A0A2P5HVJ4"/>
<gene>
    <name evidence="1" type="ORF">DHEL01_v207336</name>
</gene>
<name>A0A2P5HVJ4_DIAHE</name>
<keyword evidence="2" id="KW-1185">Reference proteome</keyword>
<dbReference type="Proteomes" id="UP000094444">
    <property type="component" value="Unassembled WGS sequence"/>
</dbReference>
<protein>
    <submittedName>
        <fullName evidence="1">Uncharacterized protein</fullName>
    </submittedName>
</protein>
<sequence>MICPPDSTLPPLQATIAEHPAGLEPLGEEEVEPGSFDLVSPKTEHSESALAIAGSLLLPHYYLDTVKALAAFRYANAINEALELLDEYDFTRDTDAVLKPSYDRLEGKADAAFALLAQEDLPAFITSTGMQFVEIYPSLDTSAGEACKLRGGVPLAPLALSQCSPGWNRQD</sequence>
<comment type="caution">
    <text evidence="1">The sequence shown here is derived from an EMBL/GenBank/DDBJ whole genome shotgun (WGS) entry which is preliminary data.</text>
</comment>
<accession>A0A2P5HVJ4</accession>
<evidence type="ECO:0000313" key="1">
    <source>
        <dbReference type="EMBL" id="POS74273.1"/>
    </source>
</evidence>